<keyword evidence="6" id="KW-1185">Reference proteome</keyword>
<dbReference type="PANTHER" id="PTHR39190:SF1">
    <property type="entry name" value="FLAGELLAR ASSEMBLY FACTOR FLIW"/>
    <property type="match status" value="1"/>
</dbReference>
<keyword evidence="1 4" id="KW-0963">Cytoplasm</keyword>
<dbReference type="SUPFAM" id="SSF141457">
    <property type="entry name" value="BH3618-like"/>
    <property type="match status" value="1"/>
</dbReference>
<comment type="caution">
    <text evidence="5">The sequence shown here is derived from an EMBL/GenBank/DDBJ whole genome shotgun (WGS) entry which is preliminary data.</text>
</comment>
<dbReference type="Pfam" id="PF02623">
    <property type="entry name" value="FliW"/>
    <property type="match status" value="1"/>
</dbReference>
<evidence type="ECO:0000256" key="3">
    <source>
        <dbReference type="ARBA" id="ARBA00022845"/>
    </source>
</evidence>
<evidence type="ECO:0000256" key="4">
    <source>
        <dbReference type="HAMAP-Rule" id="MF_01185"/>
    </source>
</evidence>
<dbReference type="PANTHER" id="PTHR39190">
    <property type="entry name" value="FLAGELLAR ASSEMBLY FACTOR FLIW"/>
    <property type="match status" value="1"/>
</dbReference>
<sequence length="136" mass="13867">MSAVAPEAPPTPEVRFVAPLPGLEQLTRFALVRLDDSGALYSLQSLETEGVRLVVVAPGAFFPDYHPVVDEADVEGLGLADADDALLLVVVTPGADLASSTANLLAPVVLHAGSGLAAQVVLAGSEHPLRAPLVAA</sequence>
<accession>A0A3N1HR04</accession>
<dbReference type="InterPro" id="IPR003775">
    <property type="entry name" value="Flagellar_assembly_factor_FliW"/>
</dbReference>
<dbReference type="HAMAP" id="MF_01185">
    <property type="entry name" value="FliW"/>
    <property type="match status" value="1"/>
</dbReference>
<dbReference type="InterPro" id="IPR024046">
    <property type="entry name" value="Flagellar_assmbl_FliW_dom_sf"/>
</dbReference>
<evidence type="ECO:0000313" key="5">
    <source>
        <dbReference type="EMBL" id="ROP44856.1"/>
    </source>
</evidence>
<gene>
    <name evidence="4" type="primary">fliW</name>
    <name evidence="5" type="ORF">EDC03_0986</name>
</gene>
<dbReference type="OrthoDB" id="3268119at2"/>
<keyword evidence="3 4" id="KW-0810">Translation regulation</keyword>
<comment type="subunit">
    <text evidence="4">Interacts with translational regulator CsrA and flagellin(s).</text>
</comment>
<dbReference type="GO" id="GO:0005737">
    <property type="term" value="C:cytoplasm"/>
    <property type="evidence" value="ECO:0007669"/>
    <property type="project" value="UniProtKB-SubCell"/>
</dbReference>
<dbReference type="RefSeq" id="WP_123379080.1">
    <property type="nucleotide sequence ID" value="NZ_RJKN01000002.1"/>
</dbReference>
<dbReference type="Gene3D" id="2.30.290.10">
    <property type="entry name" value="BH3618-like"/>
    <property type="match status" value="1"/>
</dbReference>
<reference evidence="5 6" key="1">
    <citation type="journal article" date="2015" name="Stand. Genomic Sci.">
        <title>Genomic Encyclopedia of Bacterial and Archaeal Type Strains, Phase III: the genomes of soil and plant-associated and newly described type strains.</title>
        <authorList>
            <person name="Whitman W.B."/>
            <person name="Woyke T."/>
            <person name="Klenk H.P."/>
            <person name="Zhou Y."/>
            <person name="Lilburn T.G."/>
            <person name="Beck B.J."/>
            <person name="De Vos P."/>
            <person name="Vandamme P."/>
            <person name="Eisen J.A."/>
            <person name="Garrity G."/>
            <person name="Hugenholtz P."/>
            <person name="Kyrpides N.C."/>
        </authorList>
    </citation>
    <scope>NUCLEOTIDE SEQUENCE [LARGE SCALE GENOMIC DNA]</scope>
    <source>
        <strain evidence="5 6">CECT 7306</strain>
    </source>
</reference>
<dbReference type="GO" id="GO:0006417">
    <property type="term" value="P:regulation of translation"/>
    <property type="evidence" value="ECO:0007669"/>
    <property type="project" value="UniProtKB-KW"/>
</dbReference>
<dbReference type="EMBL" id="RJKN01000002">
    <property type="protein sequence ID" value="ROP44856.1"/>
    <property type="molecule type" value="Genomic_DNA"/>
</dbReference>
<keyword evidence="5" id="KW-0966">Cell projection</keyword>
<comment type="subcellular location">
    <subcellularLocation>
        <location evidence="4">Cytoplasm</location>
    </subcellularLocation>
</comment>
<evidence type="ECO:0000256" key="2">
    <source>
        <dbReference type="ARBA" id="ARBA00022795"/>
    </source>
</evidence>
<dbReference type="GO" id="GO:0044780">
    <property type="term" value="P:bacterial-type flagellum assembly"/>
    <property type="evidence" value="ECO:0007669"/>
    <property type="project" value="UniProtKB-UniRule"/>
</dbReference>
<keyword evidence="5" id="KW-0282">Flagellum</keyword>
<dbReference type="InParanoid" id="A0A3N1HR04"/>
<keyword evidence="4" id="KW-0143">Chaperone</keyword>
<dbReference type="Proteomes" id="UP000276232">
    <property type="component" value="Unassembled WGS sequence"/>
</dbReference>
<comment type="function">
    <text evidence="4">Acts as an anti-CsrA protein, binds CsrA and prevents it from repressing translation of its target genes, one of which is flagellin. Binds to flagellin and participates in the assembly of the flagellum.</text>
</comment>
<evidence type="ECO:0000313" key="6">
    <source>
        <dbReference type="Proteomes" id="UP000276232"/>
    </source>
</evidence>
<protein>
    <recommendedName>
        <fullName evidence="4">Flagellar assembly factor FliW</fullName>
    </recommendedName>
</protein>
<keyword evidence="5" id="KW-0969">Cilium</keyword>
<evidence type="ECO:0000256" key="1">
    <source>
        <dbReference type="ARBA" id="ARBA00022490"/>
    </source>
</evidence>
<keyword evidence="2 4" id="KW-1005">Bacterial flagellum biogenesis</keyword>
<organism evidence="5 6">
    <name type="scientific">Pseudokineococcus lusitanus</name>
    <dbReference type="NCBI Taxonomy" id="763993"/>
    <lineage>
        <taxon>Bacteria</taxon>
        <taxon>Bacillati</taxon>
        <taxon>Actinomycetota</taxon>
        <taxon>Actinomycetes</taxon>
        <taxon>Kineosporiales</taxon>
        <taxon>Kineosporiaceae</taxon>
        <taxon>Pseudokineococcus</taxon>
    </lineage>
</organism>
<dbReference type="AlphaFoldDB" id="A0A3N1HR04"/>
<proteinExistence type="inferred from homology"/>
<comment type="similarity">
    <text evidence="4">Belongs to the FliW family.</text>
</comment>
<name>A0A3N1HR04_9ACTN</name>